<sequence length="56" mass="6083">GPHFFGSNATMTRAIVAEPIKLPIGPITRAQAKKFKEVISCIIDRIWGEAVAGFID</sequence>
<gene>
    <name evidence="1" type="ORF">J1N35_011682</name>
</gene>
<keyword evidence="2" id="KW-1185">Reference proteome</keyword>
<accession>A0A9D3W2V8</accession>
<dbReference type="Proteomes" id="UP000828251">
    <property type="component" value="Unassembled WGS sequence"/>
</dbReference>
<protein>
    <submittedName>
        <fullName evidence="1">Uncharacterized protein</fullName>
    </submittedName>
</protein>
<feature type="non-terminal residue" evidence="1">
    <location>
        <position position="1"/>
    </location>
</feature>
<comment type="caution">
    <text evidence="1">The sequence shown here is derived from an EMBL/GenBank/DDBJ whole genome shotgun (WGS) entry which is preliminary data.</text>
</comment>
<proteinExistence type="predicted"/>
<dbReference type="AlphaFoldDB" id="A0A9D3W2V8"/>
<evidence type="ECO:0000313" key="2">
    <source>
        <dbReference type="Proteomes" id="UP000828251"/>
    </source>
</evidence>
<organism evidence="1 2">
    <name type="scientific">Gossypium stocksii</name>
    <dbReference type="NCBI Taxonomy" id="47602"/>
    <lineage>
        <taxon>Eukaryota</taxon>
        <taxon>Viridiplantae</taxon>
        <taxon>Streptophyta</taxon>
        <taxon>Embryophyta</taxon>
        <taxon>Tracheophyta</taxon>
        <taxon>Spermatophyta</taxon>
        <taxon>Magnoliopsida</taxon>
        <taxon>eudicotyledons</taxon>
        <taxon>Gunneridae</taxon>
        <taxon>Pentapetalae</taxon>
        <taxon>rosids</taxon>
        <taxon>malvids</taxon>
        <taxon>Malvales</taxon>
        <taxon>Malvaceae</taxon>
        <taxon>Malvoideae</taxon>
        <taxon>Gossypium</taxon>
    </lineage>
</organism>
<name>A0A9D3W2V8_9ROSI</name>
<evidence type="ECO:0000313" key="1">
    <source>
        <dbReference type="EMBL" id="KAH1107914.1"/>
    </source>
</evidence>
<dbReference type="EMBL" id="JAIQCV010000004">
    <property type="protein sequence ID" value="KAH1107914.1"/>
    <property type="molecule type" value="Genomic_DNA"/>
</dbReference>
<dbReference type="OrthoDB" id="1017754at2759"/>
<reference evidence="1 2" key="1">
    <citation type="journal article" date="2021" name="Plant Biotechnol. J.">
        <title>Multi-omics assisted identification of the key and species-specific regulatory components of drought-tolerant mechanisms in Gossypium stocksii.</title>
        <authorList>
            <person name="Yu D."/>
            <person name="Ke L."/>
            <person name="Zhang D."/>
            <person name="Wu Y."/>
            <person name="Sun Y."/>
            <person name="Mei J."/>
            <person name="Sun J."/>
            <person name="Sun Y."/>
        </authorList>
    </citation>
    <scope>NUCLEOTIDE SEQUENCE [LARGE SCALE GENOMIC DNA]</scope>
    <source>
        <strain evidence="2">cv. E1</strain>
        <tissue evidence="1">Leaf</tissue>
    </source>
</reference>